<evidence type="ECO:0008006" key="11">
    <source>
        <dbReference type="Google" id="ProtNLM"/>
    </source>
</evidence>
<dbReference type="HOGENOM" id="CLU_043379_0_0_7"/>
<dbReference type="RefSeq" id="WP_016360708.1">
    <property type="nucleotide sequence ID" value="NZ_KE150238.1"/>
</dbReference>
<feature type="domain" description="Zinc finger/thioredoxin putative" evidence="8">
    <location>
        <begin position="1"/>
        <end position="36"/>
    </location>
</feature>
<organism evidence="9 10">
    <name type="scientific">Bilophila wadsworthia (strain 3_1_6)</name>
    <dbReference type="NCBI Taxonomy" id="563192"/>
    <lineage>
        <taxon>Bacteria</taxon>
        <taxon>Pseudomonadati</taxon>
        <taxon>Thermodesulfobacteriota</taxon>
        <taxon>Desulfovibrionia</taxon>
        <taxon>Desulfovibrionales</taxon>
        <taxon>Desulfovibrionaceae</taxon>
        <taxon>Bilophila</taxon>
    </lineage>
</organism>
<keyword evidence="4 6" id="KW-0472">Membrane</keyword>
<name>E5Y3A1_BILW3</name>
<dbReference type="OrthoDB" id="5469864at2"/>
<feature type="domain" description="Yip1" evidence="7">
    <location>
        <begin position="170"/>
        <end position="339"/>
    </location>
</feature>
<feature type="compositionally biased region" description="Low complexity" evidence="5">
    <location>
        <begin position="43"/>
        <end position="62"/>
    </location>
</feature>
<dbReference type="Pfam" id="PF04893">
    <property type="entry name" value="Yip1"/>
    <property type="match status" value="1"/>
</dbReference>
<dbReference type="AlphaFoldDB" id="E5Y3A1"/>
<dbReference type="EMBL" id="ADCP02000001">
    <property type="protein sequence ID" value="EFV45517.2"/>
    <property type="molecule type" value="Genomic_DNA"/>
</dbReference>
<evidence type="ECO:0000256" key="5">
    <source>
        <dbReference type="SAM" id="MobiDB-lite"/>
    </source>
</evidence>
<keyword evidence="3 6" id="KW-1133">Transmembrane helix</keyword>
<gene>
    <name evidence="9" type="ORF">HMPREF0179_00662</name>
</gene>
<evidence type="ECO:0000256" key="1">
    <source>
        <dbReference type="ARBA" id="ARBA00004141"/>
    </source>
</evidence>
<evidence type="ECO:0000256" key="3">
    <source>
        <dbReference type="ARBA" id="ARBA00022989"/>
    </source>
</evidence>
<reference evidence="9 10" key="2">
    <citation type="submission" date="2013-04" db="EMBL/GenBank/DDBJ databases">
        <title>The Genome Sequence of Bilophila wadsworthia 3_1_6.</title>
        <authorList>
            <consortium name="The Broad Institute Genomics Platform"/>
            <person name="Earl A."/>
            <person name="Ward D."/>
            <person name="Feldgarden M."/>
            <person name="Gevers D."/>
            <person name="Sibley C."/>
            <person name="Strauss J."/>
            <person name="Allen-Vercoe E."/>
            <person name="Walker B."/>
            <person name="Young S."/>
            <person name="Zeng Q."/>
            <person name="Gargeya S."/>
            <person name="Fitzgerald M."/>
            <person name="Haas B."/>
            <person name="Abouelleil A."/>
            <person name="Allen A.W."/>
            <person name="Alvarado L."/>
            <person name="Arachchi H.M."/>
            <person name="Berlin A.M."/>
            <person name="Chapman S.B."/>
            <person name="Gainer-Dewar J."/>
            <person name="Goldberg J."/>
            <person name="Griggs A."/>
            <person name="Gujja S."/>
            <person name="Hansen M."/>
            <person name="Howarth C."/>
            <person name="Imamovic A."/>
            <person name="Ireland A."/>
            <person name="Larimer J."/>
            <person name="McCowan C."/>
            <person name="Murphy C."/>
            <person name="Pearson M."/>
            <person name="Poon T.W."/>
            <person name="Priest M."/>
            <person name="Roberts A."/>
            <person name="Saif S."/>
            <person name="Shea T."/>
            <person name="Sisk P."/>
            <person name="Sykes S."/>
            <person name="Wortman J."/>
            <person name="Nusbaum C."/>
            <person name="Birren B."/>
        </authorList>
    </citation>
    <scope>NUCLEOTIDE SEQUENCE [LARGE SCALE GENOMIC DNA]</scope>
    <source>
        <strain evidence="9 10">3_1_6</strain>
    </source>
</reference>
<evidence type="ECO:0000259" key="8">
    <source>
        <dbReference type="Pfam" id="PF13717"/>
    </source>
</evidence>
<feature type="region of interest" description="Disordered" evidence="5">
    <location>
        <begin position="41"/>
        <end position="117"/>
    </location>
</feature>
<evidence type="ECO:0000313" key="10">
    <source>
        <dbReference type="Proteomes" id="UP000006034"/>
    </source>
</evidence>
<evidence type="ECO:0000313" key="9">
    <source>
        <dbReference type="EMBL" id="EFV45517.2"/>
    </source>
</evidence>
<evidence type="ECO:0000256" key="4">
    <source>
        <dbReference type="ARBA" id="ARBA00023136"/>
    </source>
</evidence>
<reference evidence="9 10" key="1">
    <citation type="submission" date="2010-10" db="EMBL/GenBank/DDBJ databases">
        <authorList>
            <consortium name="The Broad Institute Genome Sequencing Platform"/>
            <person name="Ward D."/>
            <person name="Earl A."/>
            <person name="Feldgarden M."/>
            <person name="Young S.K."/>
            <person name="Gargeya S."/>
            <person name="Zeng Q."/>
            <person name="Alvarado L."/>
            <person name="Berlin A."/>
            <person name="Bochicchio J."/>
            <person name="Chapman S.B."/>
            <person name="Chen Z."/>
            <person name="Freedman E."/>
            <person name="Gellesch M."/>
            <person name="Goldberg J."/>
            <person name="Griggs A."/>
            <person name="Gujja S."/>
            <person name="Heilman E."/>
            <person name="Heiman D."/>
            <person name="Howarth C."/>
            <person name="Mehta T."/>
            <person name="Neiman D."/>
            <person name="Pearson M."/>
            <person name="Roberts A."/>
            <person name="Saif S."/>
            <person name="Shea T."/>
            <person name="Shenoy N."/>
            <person name="Sisk P."/>
            <person name="Stolte C."/>
            <person name="Sykes S."/>
            <person name="White J."/>
            <person name="Yandava C."/>
            <person name="Allen-Vercoe E."/>
            <person name="Sibley C."/>
            <person name="Ambrose C.E."/>
            <person name="Strauss J."/>
            <person name="Daigneault M."/>
            <person name="Haas B."/>
            <person name="Nusbaum C."/>
            <person name="Birren B."/>
        </authorList>
    </citation>
    <scope>NUCLEOTIDE SEQUENCE [LARGE SCALE GENOMIC DNA]</scope>
    <source>
        <strain evidence="9 10">3_1_6</strain>
    </source>
</reference>
<dbReference type="InterPro" id="IPR006977">
    <property type="entry name" value="Yip1_dom"/>
</dbReference>
<protein>
    <recommendedName>
        <fullName evidence="11">Yip1 domain-containing protein</fullName>
    </recommendedName>
</protein>
<dbReference type="Proteomes" id="UP000006034">
    <property type="component" value="Unassembled WGS sequence"/>
</dbReference>
<comment type="caution">
    <text evidence="9">The sequence shown here is derived from an EMBL/GenBank/DDBJ whole genome shotgun (WGS) entry which is preliminary data.</text>
</comment>
<evidence type="ECO:0000256" key="6">
    <source>
        <dbReference type="SAM" id="Phobius"/>
    </source>
</evidence>
<accession>E5Y3A1</accession>
<feature type="transmembrane region" description="Helical" evidence="6">
    <location>
        <begin position="192"/>
        <end position="210"/>
    </location>
</feature>
<dbReference type="GeneID" id="78085804"/>
<dbReference type="eggNOG" id="COG2881">
    <property type="taxonomic scope" value="Bacteria"/>
</dbReference>
<feature type="transmembrane region" description="Helical" evidence="6">
    <location>
        <begin position="325"/>
        <end position="344"/>
    </location>
</feature>
<dbReference type="GO" id="GO:0016020">
    <property type="term" value="C:membrane"/>
    <property type="evidence" value="ECO:0007669"/>
    <property type="project" value="UniProtKB-SubCell"/>
</dbReference>
<evidence type="ECO:0000256" key="2">
    <source>
        <dbReference type="ARBA" id="ARBA00022692"/>
    </source>
</evidence>
<dbReference type="Pfam" id="PF13717">
    <property type="entry name" value="Zn_ribbon_4"/>
    <property type="match status" value="1"/>
</dbReference>
<keyword evidence="2 6" id="KW-0812">Transmembrane</keyword>
<feature type="transmembrane region" description="Helical" evidence="6">
    <location>
        <begin position="241"/>
        <end position="265"/>
    </location>
</feature>
<comment type="subcellular location">
    <subcellularLocation>
        <location evidence="1">Membrane</location>
        <topology evidence="1">Multi-pass membrane protein</topology>
    </subcellularLocation>
</comment>
<proteinExistence type="predicted"/>
<feature type="transmembrane region" description="Helical" evidence="6">
    <location>
        <begin position="277"/>
        <end position="296"/>
    </location>
</feature>
<dbReference type="InterPro" id="IPR011723">
    <property type="entry name" value="Znf/thioredoxin_put"/>
</dbReference>
<evidence type="ECO:0000259" key="7">
    <source>
        <dbReference type="Pfam" id="PF04893"/>
    </source>
</evidence>
<sequence>MLIRCPECRFERQIDENAIPANAAMATCPHCQYRFRFRNPDGTPVADETPAAAPAPQTAPAGRPLPPDLDGDDPLPPGAMVPRIPGDHDASAPTPEVPEAEPQKGQPAPPQNVAEKRSDFWNNFQKKRDGESKGKGGIAAAMHVDGTDVPWEEPKRYNLFMALYQTILRVMFNAPRFFAALPATNGKLTRPLVFYLILGMFQTLVERMWYLMSIQASGPSITDPKLQEVLGDVAQSMSLPLTILLTPGILAIQLCFFASVFYLMLRLVQPENVQFRTVFRVIAYSAAPTVVCIVPLVGPLVGSIWFGVCCFIGCKYSMRLPWSRTGLALGPLYLIAFAIGMQLIRQFLSMSA</sequence>
<keyword evidence="10" id="KW-1185">Reference proteome</keyword>